<dbReference type="AlphaFoldDB" id="A0A645GRH3"/>
<keyword evidence="2" id="KW-0436">Ligase</keyword>
<dbReference type="Gene3D" id="3.40.50.800">
    <property type="entry name" value="Anticodon-binding domain"/>
    <property type="match status" value="1"/>
</dbReference>
<dbReference type="Pfam" id="PF03129">
    <property type="entry name" value="HGTP_anticodon"/>
    <property type="match status" value="1"/>
</dbReference>
<dbReference type="GO" id="GO:0004821">
    <property type="term" value="F:histidine-tRNA ligase activity"/>
    <property type="evidence" value="ECO:0007669"/>
    <property type="project" value="UniProtKB-EC"/>
</dbReference>
<feature type="domain" description="Anticodon-binding" evidence="1">
    <location>
        <begin position="3"/>
        <end position="58"/>
    </location>
</feature>
<protein>
    <submittedName>
        <fullName evidence="2">Histidine--tRNA ligase</fullName>
        <ecNumber evidence="2">6.1.1.21</ecNumber>
    </submittedName>
</protein>
<evidence type="ECO:0000259" key="1">
    <source>
        <dbReference type="Pfam" id="PF03129"/>
    </source>
</evidence>
<name>A0A645GRH3_9ZZZZ</name>
<dbReference type="PANTHER" id="PTHR11476:SF7">
    <property type="entry name" value="HISTIDINE--TRNA LIGASE"/>
    <property type="match status" value="1"/>
</dbReference>
<dbReference type="PANTHER" id="PTHR11476">
    <property type="entry name" value="HISTIDYL-TRNA SYNTHETASE"/>
    <property type="match status" value="1"/>
</dbReference>
<proteinExistence type="predicted"/>
<organism evidence="2">
    <name type="scientific">bioreactor metagenome</name>
    <dbReference type="NCBI Taxonomy" id="1076179"/>
    <lineage>
        <taxon>unclassified sequences</taxon>
        <taxon>metagenomes</taxon>
        <taxon>ecological metagenomes</taxon>
    </lineage>
</organism>
<dbReference type="EMBL" id="VSSQ01080161">
    <property type="protein sequence ID" value="MPN29448.1"/>
    <property type="molecule type" value="Genomic_DNA"/>
</dbReference>
<dbReference type="EC" id="6.1.1.21" evidence="2"/>
<comment type="caution">
    <text evidence="2">The sequence shown here is derived from an EMBL/GenBank/DDBJ whole genome shotgun (WGS) entry which is preliminary data.</text>
</comment>
<gene>
    <name evidence="2" type="primary">hisS_55</name>
    <name evidence="2" type="ORF">SDC9_176901</name>
</gene>
<reference evidence="2" key="1">
    <citation type="submission" date="2019-08" db="EMBL/GenBank/DDBJ databases">
        <authorList>
            <person name="Kucharzyk K."/>
            <person name="Murdoch R.W."/>
            <person name="Higgins S."/>
            <person name="Loffler F."/>
        </authorList>
    </citation>
    <scope>NUCLEOTIDE SEQUENCE</scope>
</reference>
<accession>A0A645GRH3</accession>
<evidence type="ECO:0000313" key="2">
    <source>
        <dbReference type="EMBL" id="MPN29448.1"/>
    </source>
</evidence>
<dbReference type="SUPFAM" id="SSF52954">
    <property type="entry name" value="Class II aaRS ABD-related"/>
    <property type="match status" value="1"/>
</dbReference>
<dbReference type="InterPro" id="IPR036621">
    <property type="entry name" value="Anticodon-bd_dom_sf"/>
</dbReference>
<dbReference type="InterPro" id="IPR004154">
    <property type="entry name" value="Anticodon-bd"/>
</dbReference>
<sequence>MTGRKLKKSLDYANKEKIPYVIIMGEEELKSQTVKLKDMMKAEEKNIPLGELIQYLEARIIGENRS</sequence>